<evidence type="ECO:0000313" key="5">
    <source>
        <dbReference type="EMBL" id="KKJ75296.1"/>
    </source>
</evidence>
<protein>
    <submittedName>
        <fullName evidence="5">RpiR family transcriptional regulator</fullName>
    </submittedName>
</protein>
<dbReference type="Pfam" id="PF01418">
    <property type="entry name" value="HTH_6"/>
    <property type="match status" value="1"/>
</dbReference>
<keyword evidence="6" id="KW-1185">Reference proteome</keyword>
<dbReference type="GO" id="GO:1901135">
    <property type="term" value="P:carbohydrate derivative metabolic process"/>
    <property type="evidence" value="ECO:0007669"/>
    <property type="project" value="InterPro"/>
</dbReference>
<evidence type="ECO:0000313" key="6">
    <source>
        <dbReference type="Proteomes" id="UP000034491"/>
    </source>
</evidence>
<dbReference type="Gene3D" id="3.40.50.10490">
    <property type="entry name" value="Glucose-6-phosphate isomerase like protein, domain 1"/>
    <property type="match status" value="1"/>
</dbReference>
<dbReference type="PROSITE" id="PS51071">
    <property type="entry name" value="HTH_RPIR"/>
    <property type="match status" value="1"/>
</dbReference>
<keyword evidence="2" id="KW-0238">DNA-binding</keyword>
<organism evidence="5 6">
    <name type="scientific">Kiloniella litopenaei</name>
    <dbReference type="NCBI Taxonomy" id="1549748"/>
    <lineage>
        <taxon>Bacteria</taxon>
        <taxon>Pseudomonadati</taxon>
        <taxon>Pseudomonadota</taxon>
        <taxon>Alphaproteobacteria</taxon>
        <taxon>Rhodospirillales</taxon>
        <taxon>Kiloniellaceae</taxon>
        <taxon>Kiloniella</taxon>
    </lineage>
</organism>
<dbReference type="AlphaFoldDB" id="A0A0M2R0Y7"/>
<dbReference type="InterPro" id="IPR046348">
    <property type="entry name" value="SIS_dom_sf"/>
</dbReference>
<dbReference type="Proteomes" id="UP000034491">
    <property type="component" value="Unassembled WGS sequence"/>
</dbReference>
<gene>
    <name evidence="5" type="ORF">WH95_19345</name>
</gene>
<dbReference type="STRING" id="1549748.WH95_19345"/>
<dbReference type="GO" id="GO:0003677">
    <property type="term" value="F:DNA binding"/>
    <property type="evidence" value="ECO:0007669"/>
    <property type="project" value="UniProtKB-KW"/>
</dbReference>
<dbReference type="OrthoDB" id="3574600at2"/>
<evidence type="ECO:0000259" key="4">
    <source>
        <dbReference type="PROSITE" id="PS51071"/>
    </source>
</evidence>
<dbReference type="RefSeq" id="WP_046510057.1">
    <property type="nucleotide sequence ID" value="NZ_LANI01000035.1"/>
</dbReference>
<dbReference type="InterPro" id="IPR047640">
    <property type="entry name" value="RpiR-like"/>
</dbReference>
<keyword evidence="3" id="KW-0804">Transcription</keyword>
<dbReference type="CDD" id="cd05013">
    <property type="entry name" value="SIS_RpiR"/>
    <property type="match status" value="1"/>
</dbReference>
<dbReference type="PANTHER" id="PTHR30514">
    <property type="entry name" value="GLUCOKINASE"/>
    <property type="match status" value="1"/>
</dbReference>
<dbReference type="Gene3D" id="1.10.10.10">
    <property type="entry name" value="Winged helix-like DNA-binding domain superfamily/Winged helix DNA-binding domain"/>
    <property type="match status" value="1"/>
</dbReference>
<dbReference type="InterPro" id="IPR001347">
    <property type="entry name" value="SIS_dom"/>
</dbReference>
<dbReference type="InterPro" id="IPR009057">
    <property type="entry name" value="Homeodomain-like_sf"/>
</dbReference>
<keyword evidence="1" id="KW-0805">Transcription regulation</keyword>
<dbReference type="InterPro" id="IPR000281">
    <property type="entry name" value="HTH_RpiR"/>
</dbReference>
<dbReference type="PATRIC" id="fig|1549748.8.peg.3150"/>
<feature type="domain" description="HTH rpiR-type" evidence="4">
    <location>
        <begin position="7"/>
        <end position="83"/>
    </location>
</feature>
<name>A0A0M2R0Y7_9PROT</name>
<reference evidence="5 6" key="1">
    <citation type="submission" date="2015-03" db="EMBL/GenBank/DDBJ databases">
        <title>Genome sequence of Kiloniella sp. P1-1, isolated from the gut microflora of Pacific white shrimp, Penaeus vannamei.</title>
        <authorList>
            <person name="Shao Z."/>
            <person name="Wang L."/>
            <person name="Li X."/>
        </authorList>
    </citation>
    <scope>NUCLEOTIDE SEQUENCE [LARGE SCALE GENOMIC DNA]</scope>
    <source>
        <strain evidence="5 6">P1-1</strain>
    </source>
</reference>
<dbReference type="GO" id="GO:0003700">
    <property type="term" value="F:DNA-binding transcription factor activity"/>
    <property type="evidence" value="ECO:0007669"/>
    <property type="project" value="InterPro"/>
</dbReference>
<sequence length="291" mass="32557">MGTNQNLTVAERIRKQFDSLTRAERQLANAILEDYPVSGLGSITAVSESSGVSTPTVARMAKKLGFGGFPQMQAQLHTELKATISSPIAKHDLWSESAPDTHILNRFADAVTENMRQTLKQIDPEEFNSVVDLLSDLKREIHVVGGRITRSMADNFFTHMQVMRSGVTLVAPNSNTWAHYVLNMNEGDVLVAFDIRRYEHDILRLAEVAKARGVKLVLFTDQWGSPAAKLATYSLNSRIEVPSAWDSLVVTLFLVEAVIAGVQTQTWNETKSRMKTLEELFDQTKMFKKFI</sequence>
<evidence type="ECO:0000256" key="3">
    <source>
        <dbReference type="ARBA" id="ARBA00023163"/>
    </source>
</evidence>
<dbReference type="EMBL" id="LANI01000035">
    <property type="protein sequence ID" value="KKJ75296.1"/>
    <property type="molecule type" value="Genomic_DNA"/>
</dbReference>
<evidence type="ECO:0000256" key="2">
    <source>
        <dbReference type="ARBA" id="ARBA00023125"/>
    </source>
</evidence>
<dbReference type="InterPro" id="IPR036388">
    <property type="entry name" value="WH-like_DNA-bd_sf"/>
</dbReference>
<evidence type="ECO:0000256" key="1">
    <source>
        <dbReference type="ARBA" id="ARBA00023015"/>
    </source>
</evidence>
<dbReference type="InterPro" id="IPR035472">
    <property type="entry name" value="RpiR-like_SIS"/>
</dbReference>
<accession>A0A0M2R0Y7</accession>
<comment type="caution">
    <text evidence="5">The sequence shown here is derived from an EMBL/GenBank/DDBJ whole genome shotgun (WGS) entry which is preliminary data.</text>
</comment>
<dbReference type="GO" id="GO:0097367">
    <property type="term" value="F:carbohydrate derivative binding"/>
    <property type="evidence" value="ECO:0007669"/>
    <property type="project" value="InterPro"/>
</dbReference>
<dbReference type="Pfam" id="PF01380">
    <property type="entry name" value="SIS"/>
    <property type="match status" value="1"/>
</dbReference>
<dbReference type="SUPFAM" id="SSF46689">
    <property type="entry name" value="Homeodomain-like"/>
    <property type="match status" value="1"/>
</dbReference>
<proteinExistence type="predicted"/>
<dbReference type="PANTHER" id="PTHR30514:SF18">
    <property type="entry name" value="RPIR-FAMILY TRANSCRIPTIONAL REGULATOR"/>
    <property type="match status" value="1"/>
</dbReference>
<dbReference type="SUPFAM" id="SSF53697">
    <property type="entry name" value="SIS domain"/>
    <property type="match status" value="1"/>
</dbReference>